<comment type="caution">
    <text evidence="6">The sequence shown here is derived from an EMBL/GenBank/DDBJ whole genome shotgun (WGS) entry which is preliminary data.</text>
</comment>
<dbReference type="Gene3D" id="3.30.70.330">
    <property type="match status" value="4"/>
</dbReference>
<dbReference type="PANTHER" id="PTHR13976">
    <property type="entry name" value="HETEROGENEOUS NUCLEAR RIBONUCLEOPROTEIN-RELATED"/>
    <property type="match status" value="1"/>
</dbReference>
<dbReference type="InterPro" id="IPR035979">
    <property type="entry name" value="RBD_domain_sf"/>
</dbReference>
<evidence type="ECO:0000313" key="7">
    <source>
        <dbReference type="Proteomes" id="UP000034805"/>
    </source>
</evidence>
<keyword evidence="2 3" id="KW-0694">RNA-binding</keyword>
<dbReference type="SUPFAM" id="SSF54928">
    <property type="entry name" value="RNA-binding domain, RBD"/>
    <property type="match status" value="4"/>
</dbReference>
<keyword evidence="1" id="KW-0677">Repeat</keyword>
<dbReference type="AlphaFoldDB" id="A0A0P7WR53"/>
<feature type="domain" description="RRM" evidence="5">
    <location>
        <begin position="194"/>
        <end position="271"/>
    </location>
</feature>
<dbReference type="GO" id="GO:0003723">
    <property type="term" value="F:RNA binding"/>
    <property type="evidence" value="ECO:0007669"/>
    <property type="project" value="UniProtKB-UniRule"/>
</dbReference>
<gene>
    <name evidence="6" type="ORF">Z043_115443</name>
</gene>
<dbReference type="InterPro" id="IPR000504">
    <property type="entry name" value="RRM_dom"/>
</dbReference>
<evidence type="ECO:0000313" key="6">
    <source>
        <dbReference type="EMBL" id="KPP66092.1"/>
    </source>
</evidence>
<feature type="region of interest" description="Disordered" evidence="4">
    <location>
        <begin position="394"/>
        <end position="423"/>
    </location>
</feature>
<evidence type="ECO:0000259" key="5">
    <source>
        <dbReference type="PROSITE" id="PS50102"/>
    </source>
</evidence>
<dbReference type="Proteomes" id="UP000034805">
    <property type="component" value="Unassembled WGS sequence"/>
</dbReference>
<dbReference type="SMART" id="SM00360">
    <property type="entry name" value="RRM"/>
    <property type="match status" value="4"/>
</dbReference>
<evidence type="ECO:0000256" key="3">
    <source>
        <dbReference type="PROSITE-ProRule" id="PRU00176"/>
    </source>
</evidence>
<reference evidence="6 7" key="1">
    <citation type="submission" date="2015-08" db="EMBL/GenBank/DDBJ databases">
        <title>The genome of the Asian arowana (Scleropages formosus).</title>
        <authorList>
            <person name="Tan M.H."/>
            <person name="Gan H.M."/>
            <person name="Croft L.J."/>
            <person name="Austin C.M."/>
        </authorList>
    </citation>
    <scope>NUCLEOTIDE SEQUENCE [LARGE SCALE GENOMIC DNA]</scope>
    <source>
        <strain evidence="6">Aro1</strain>
    </source>
</reference>
<dbReference type="CDD" id="cd12504">
    <property type="entry name" value="RRM2_hnRNPH_CRSF1_like"/>
    <property type="match status" value="1"/>
</dbReference>
<dbReference type="InterPro" id="IPR012677">
    <property type="entry name" value="Nucleotide-bd_a/b_plait_sf"/>
</dbReference>
<name>A0A0P7WR53_SCLFO</name>
<dbReference type="InterPro" id="IPR050666">
    <property type="entry name" value="ESRP"/>
</dbReference>
<evidence type="ECO:0000256" key="4">
    <source>
        <dbReference type="SAM" id="MobiDB-lite"/>
    </source>
</evidence>
<dbReference type="EMBL" id="JARO02005878">
    <property type="protein sequence ID" value="KPP66092.1"/>
    <property type="molecule type" value="Genomic_DNA"/>
</dbReference>
<protein>
    <submittedName>
        <fullName evidence="6">G-rich sequence factor 1-like</fullName>
    </submittedName>
</protein>
<dbReference type="Pfam" id="PF00076">
    <property type="entry name" value="RRM_1"/>
    <property type="match status" value="3"/>
</dbReference>
<sequence>LAAGCLVAFRGKRCCLTGGPRGLSATTSGWSRTIMERRAQIQMRIIGSIIIIRFIIRQFVALRSFCSEAPASPFHDEGQQYPPLPEYGCEQREKEHFIVQAKGLPWSCTAEDLLVFFSECKIHGGVNGIHMIHNKHGQPSGKAFIELRCKEDVRRALRKNMHYLGHRYVEVQEVTDSDAENIVKASVQLPAADGVVKLRGLPFSCTVEDIVHFFEGLDIVGGGVTLVFDAHGRNTGIAYVEFASQEMADQALQKDRERIGSRYIEIFPSRKSAIQSHFRSQRVSLTDYFNSEQVSDSDAEGLPKAPEQLPTNGGVVKIQGLPYSATEEDVIQFFAGLDIAEDGVTLVFDRKGRSTGIAYVEFTSQEMAAQALEKHRETMGSRYIEVFPSKKSGIRSGYSSRAPVSPVPTMEGNTDQATQPDLHPQSSNVAPALGSTDIPSITQHCVHVRGLPFCASGQDIVNFFSPLQLAKICIEYGPDGRASGEADVYFTCHEDAVLAMSRDKACIGERYIELFLNSPTAR</sequence>
<feature type="non-terminal residue" evidence="6">
    <location>
        <position position="1"/>
    </location>
</feature>
<feature type="compositionally biased region" description="Polar residues" evidence="4">
    <location>
        <begin position="411"/>
        <end position="423"/>
    </location>
</feature>
<organism evidence="6 7">
    <name type="scientific">Scleropages formosus</name>
    <name type="common">Asian bonytongue</name>
    <name type="synonym">Osteoglossum formosum</name>
    <dbReference type="NCBI Taxonomy" id="113540"/>
    <lineage>
        <taxon>Eukaryota</taxon>
        <taxon>Metazoa</taxon>
        <taxon>Chordata</taxon>
        <taxon>Craniata</taxon>
        <taxon>Vertebrata</taxon>
        <taxon>Euteleostomi</taxon>
        <taxon>Actinopterygii</taxon>
        <taxon>Neopterygii</taxon>
        <taxon>Teleostei</taxon>
        <taxon>Osteoglossocephala</taxon>
        <taxon>Osteoglossomorpha</taxon>
        <taxon>Osteoglossiformes</taxon>
        <taxon>Osteoglossidae</taxon>
        <taxon>Scleropages</taxon>
    </lineage>
</organism>
<feature type="domain" description="RRM" evidence="5">
    <location>
        <begin position="97"/>
        <end position="176"/>
    </location>
</feature>
<evidence type="ECO:0000256" key="1">
    <source>
        <dbReference type="ARBA" id="ARBA00022737"/>
    </source>
</evidence>
<proteinExistence type="predicted"/>
<evidence type="ECO:0000256" key="2">
    <source>
        <dbReference type="ARBA" id="ARBA00022884"/>
    </source>
</evidence>
<feature type="domain" description="RRM" evidence="5">
    <location>
        <begin position="314"/>
        <end position="391"/>
    </location>
</feature>
<dbReference type="PROSITE" id="PS50102">
    <property type="entry name" value="RRM"/>
    <property type="match status" value="3"/>
</dbReference>
<feature type="non-terminal residue" evidence="6">
    <location>
        <position position="522"/>
    </location>
</feature>
<accession>A0A0P7WR53</accession>